<name>A0A074VNE6_AURM1</name>
<sequence length="251" mass="28604">MLVVTMMSVTRSLGATDVKDAMIACFLDLTSVNVKSLKLAVREALRTPYHFTAKNNIIWRGEMVCERGDVPQIWMLENNNQARVETSRARDIMARHHTWSRLFKSLKLVEKDAEIKTDLNHRCPVALYELHMQLLDRLLATSAVEIRKNPKRRTARSEARVQFRVVDRFKCSYHFGLAAGGVFDDNHSDDDDQIVTPTPSRKRKRYLHNTILSPQQAGRLEQIVSLGLLCTGSVSPGQYGISIRDLDIEKV</sequence>
<dbReference type="Proteomes" id="UP000030672">
    <property type="component" value="Unassembled WGS sequence"/>
</dbReference>
<dbReference type="HOGENOM" id="CLU_1106916_0_0_1"/>
<gene>
    <name evidence="1" type="ORF">M437DRAFT_68140</name>
</gene>
<evidence type="ECO:0000313" key="1">
    <source>
        <dbReference type="EMBL" id="KEQ60604.1"/>
    </source>
</evidence>
<accession>A0A074VNE6</accession>
<keyword evidence="2" id="KW-1185">Reference proteome</keyword>
<evidence type="ECO:0000313" key="2">
    <source>
        <dbReference type="Proteomes" id="UP000030672"/>
    </source>
</evidence>
<dbReference type="EMBL" id="KL584842">
    <property type="protein sequence ID" value="KEQ60604.1"/>
    <property type="molecule type" value="Genomic_DNA"/>
</dbReference>
<dbReference type="GeneID" id="63918437"/>
<proteinExistence type="predicted"/>
<dbReference type="RefSeq" id="XP_040877627.1">
    <property type="nucleotide sequence ID" value="XM_041025064.1"/>
</dbReference>
<protein>
    <submittedName>
        <fullName evidence="1">Uncharacterized protein</fullName>
    </submittedName>
</protein>
<dbReference type="AlphaFoldDB" id="A0A074VNE6"/>
<organism evidence="1 2">
    <name type="scientific">Aureobasidium melanogenum (strain CBS 110374)</name>
    <name type="common">Aureobasidium pullulans var. melanogenum</name>
    <dbReference type="NCBI Taxonomy" id="1043003"/>
    <lineage>
        <taxon>Eukaryota</taxon>
        <taxon>Fungi</taxon>
        <taxon>Dikarya</taxon>
        <taxon>Ascomycota</taxon>
        <taxon>Pezizomycotina</taxon>
        <taxon>Dothideomycetes</taxon>
        <taxon>Dothideomycetidae</taxon>
        <taxon>Dothideales</taxon>
        <taxon>Saccotheciaceae</taxon>
        <taxon>Aureobasidium</taxon>
    </lineage>
</organism>
<reference evidence="1 2" key="1">
    <citation type="journal article" date="2014" name="BMC Genomics">
        <title>Genome sequencing of four Aureobasidium pullulans varieties: biotechnological potential, stress tolerance, and description of new species.</title>
        <authorList>
            <person name="Gostin Ar C."/>
            <person name="Ohm R.A."/>
            <person name="Kogej T."/>
            <person name="Sonjak S."/>
            <person name="Turk M."/>
            <person name="Zajc J."/>
            <person name="Zalar P."/>
            <person name="Grube M."/>
            <person name="Sun H."/>
            <person name="Han J."/>
            <person name="Sharma A."/>
            <person name="Chiniquy J."/>
            <person name="Ngan C.Y."/>
            <person name="Lipzen A."/>
            <person name="Barry K."/>
            <person name="Grigoriev I.V."/>
            <person name="Gunde-Cimerman N."/>
        </authorList>
    </citation>
    <scope>NUCLEOTIDE SEQUENCE [LARGE SCALE GENOMIC DNA]</scope>
    <source>
        <strain evidence="1 2">CBS 110374</strain>
    </source>
</reference>